<dbReference type="CDD" id="cd03801">
    <property type="entry name" value="GT4_PimA-like"/>
    <property type="match status" value="1"/>
</dbReference>
<dbReference type="GO" id="GO:0016757">
    <property type="term" value="F:glycosyltransferase activity"/>
    <property type="evidence" value="ECO:0007669"/>
    <property type="project" value="InterPro"/>
</dbReference>
<dbReference type="STRING" id="1798474.A2118_02040"/>
<dbReference type="PANTHER" id="PTHR12526:SF590">
    <property type="entry name" value="ALPHA-MALTOSE-1-PHOSPHATE SYNTHASE"/>
    <property type="match status" value="1"/>
</dbReference>
<protein>
    <submittedName>
        <fullName evidence="3">Uncharacterized protein</fullName>
    </submittedName>
</protein>
<proteinExistence type="predicted"/>
<accession>A0A1F6BV17</accession>
<comment type="caution">
    <text evidence="3">The sequence shown here is derived from an EMBL/GenBank/DDBJ whole genome shotgun (WGS) entry which is preliminary data.</text>
</comment>
<gene>
    <name evidence="3" type="ORF">A2118_02040</name>
</gene>
<dbReference type="Pfam" id="PF13439">
    <property type="entry name" value="Glyco_transf_4"/>
    <property type="match status" value="1"/>
</dbReference>
<evidence type="ECO:0000313" key="4">
    <source>
        <dbReference type="Proteomes" id="UP000179014"/>
    </source>
</evidence>
<dbReference type="AlphaFoldDB" id="A0A1F6BV17"/>
<dbReference type="InterPro" id="IPR028098">
    <property type="entry name" value="Glyco_trans_4-like_N"/>
</dbReference>
<dbReference type="EMBL" id="MFKN01000026">
    <property type="protein sequence ID" value="OGG40612.1"/>
    <property type="molecule type" value="Genomic_DNA"/>
</dbReference>
<reference evidence="3 4" key="1">
    <citation type="journal article" date="2016" name="Nat. Commun.">
        <title>Thousands of microbial genomes shed light on interconnected biogeochemical processes in an aquifer system.</title>
        <authorList>
            <person name="Anantharaman K."/>
            <person name="Brown C.T."/>
            <person name="Hug L.A."/>
            <person name="Sharon I."/>
            <person name="Castelle C.J."/>
            <person name="Probst A.J."/>
            <person name="Thomas B.C."/>
            <person name="Singh A."/>
            <person name="Wilkins M.J."/>
            <person name="Karaoz U."/>
            <person name="Brodie E.L."/>
            <person name="Williams K.H."/>
            <person name="Hubbard S.S."/>
            <person name="Banfield J.F."/>
        </authorList>
    </citation>
    <scope>NUCLEOTIDE SEQUENCE [LARGE SCALE GENOMIC DNA]</scope>
</reference>
<dbReference type="Pfam" id="PF00534">
    <property type="entry name" value="Glycos_transf_1"/>
    <property type="match status" value="1"/>
</dbReference>
<evidence type="ECO:0000259" key="1">
    <source>
        <dbReference type="Pfam" id="PF00534"/>
    </source>
</evidence>
<feature type="domain" description="Glycosyl transferase family 1" evidence="1">
    <location>
        <begin position="159"/>
        <end position="315"/>
    </location>
</feature>
<feature type="domain" description="Glycosyltransferase subfamily 4-like N-terminal" evidence="2">
    <location>
        <begin position="47"/>
        <end position="154"/>
    </location>
</feature>
<dbReference type="Gene3D" id="3.40.50.2000">
    <property type="entry name" value="Glycogen Phosphorylase B"/>
    <property type="match status" value="2"/>
</dbReference>
<evidence type="ECO:0000259" key="2">
    <source>
        <dbReference type="Pfam" id="PF13439"/>
    </source>
</evidence>
<dbReference type="Proteomes" id="UP000179014">
    <property type="component" value="Unassembled WGS sequence"/>
</dbReference>
<dbReference type="PANTHER" id="PTHR12526">
    <property type="entry name" value="GLYCOSYLTRANSFERASE"/>
    <property type="match status" value="1"/>
</dbReference>
<dbReference type="InterPro" id="IPR001296">
    <property type="entry name" value="Glyco_trans_1"/>
</dbReference>
<sequence>MKRKILFLFSGSRERILHEARSGEGTDTALRGMNHIPGAEYLIAPRGLIWSLFLIPRLLRFDIVIAQDELFLGYVVSQCARMFRFKTKWLYITMTSSTLIRRHATHPVRLFLFKQFWASYSRIICLSSEQLEDLVQLGIAREHLVFVPFGIDAQFFQPASEPHEENLIVSVGRDAGRDYKTLFRAAEHTKHSFVVVASKRNIPLDISTPSNISVLYDQPLTEVRDLYAHAWLVVVPSKDASVSDGSDCSGQTVILDALAAGKAVIATRRSWIADYFVPGQDLVVIEPNDSEALARAINELWGDEGKQSRLAESGQAKVVAHYTTKAFAKALLLMIDSVT</sequence>
<evidence type="ECO:0000313" key="3">
    <source>
        <dbReference type="EMBL" id="OGG40612.1"/>
    </source>
</evidence>
<name>A0A1F6BV17_9BACT</name>
<organism evidence="3 4">
    <name type="scientific">Candidatus Kaiserbacteria bacterium GWA2_50_9</name>
    <dbReference type="NCBI Taxonomy" id="1798474"/>
    <lineage>
        <taxon>Bacteria</taxon>
        <taxon>Candidatus Kaiseribacteriota</taxon>
    </lineage>
</organism>
<dbReference type="SUPFAM" id="SSF53756">
    <property type="entry name" value="UDP-Glycosyltransferase/glycogen phosphorylase"/>
    <property type="match status" value="1"/>
</dbReference>